<dbReference type="Proteomes" id="UP001172457">
    <property type="component" value="Chromosome 3"/>
</dbReference>
<organism evidence="2 3">
    <name type="scientific">Centaurea solstitialis</name>
    <name type="common">yellow star-thistle</name>
    <dbReference type="NCBI Taxonomy" id="347529"/>
    <lineage>
        <taxon>Eukaryota</taxon>
        <taxon>Viridiplantae</taxon>
        <taxon>Streptophyta</taxon>
        <taxon>Embryophyta</taxon>
        <taxon>Tracheophyta</taxon>
        <taxon>Spermatophyta</taxon>
        <taxon>Magnoliopsida</taxon>
        <taxon>eudicotyledons</taxon>
        <taxon>Gunneridae</taxon>
        <taxon>Pentapetalae</taxon>
        <taxon>asterids</taxon>
        <taxon>campanulids</taxon>
        <taxon>Asterales</taxon>
        <taxon>Asteraceae</taxon>
        <taxon>Carduoideae</taxon>
        <taxon>Cardueae</taxon>
        <taxon>Centaureinae</taxon>
        <taxon>Centaurea</taxon>
    </lineage>
</organism>
<name>A0AA38TI02_9ASTR</name>
<evidence type="ECO:0000256" key="1">
    <source>
        <dbReference type="SAM" id="MobiDB-lite"/>
    </source>
</evidence>
<dbReference type="AlphaFoldDB" id="A0AA38TI02"/>
<dbReference type="EMBL" id="JARYMX010000003">
    <property type="protein sequence ID" value="KAJ9557328.1"/>
    <property type="molecule type" value="Genomic_DNA"/>
</dbReference>
<accession>A0AA38TI02</accession>
<evidence type="ECO:0000313" key="2">
    <source>
        <dbReference type="EMBL" id="KAJ9557328.1"/>
    </source>
</evidence>
<sequence length="70" mass="7754">MDLETSLDRTFTPSNLTPYNQVDLSSSTPSSSKSALVKTRSATQNEFLFAAFLSRHEPSNVTEALDISDW</sequence>
<comment type="caution">
    <text evidence="2">The sequence shown here is derived from an EMBL/GenBank/DDBJ whole genome shotgun (WGS) entry which is preliminary data.</text>
</comment>
<feature type="compositionally biased region" description="Low complexity" evidence="1">
    <location>
        <begin position="25"/>
        <end position="34"/>
    </location>
</feature>
<feature type="region of interest" description="Disordered" evidence="1">
    <location>
        <begin position="1"/>
        <end position="37"/>
    </location>
</feature>
<evidence type="ECO:0000313" key="3">
    <source>
        <dbReference type="Proteomes" id="UP001172457"/>
    </source>
</evidence>
<reference evidence="2" key="1">
    <citation type="submission" date="2023-03" db="EMBL/GenBank/DDBJ databases">
        <title>Chromosome-scale reference genome and RAD-based genetic map of yellow starthistle (Centaurea solstitialis) reveal putative structural variation and QTLs associated with invader traits.</title>
        <authorList>
            <person name="Reatini B."/>
            <person name="Cang F.A."/>
            <person name="Jiang Q."/>
            <person name="Mckibben M.T.W."/>
            <person name="Barker M.S."/>
            <person name="Rieseberg L.H."/>
            <person name="Dlugosch K.M."/>
        </authorList>
    </citation>
    <scope>NUCLEOTIDE SEQUENCE</scope>
    <source>
        <strain evidence="2">CAN-66</strain>
        <tissue evidence="2">Leaf</tissue>
    </source>
</reference>
<keyword evidence="3" id="KW-1185">Reference proteome</keyword>
<gene>
    <name evidence="2" type="ORF">OSB04_011942</name>
</gene>
<feature type="compositionally biased region" description="Polar residues" evidence="1">
    <location>
        <begin position="8"/>
        <end position="24"/>
    </location>
</feature>
<protein>
    <submittedName>
        <fullName evidence="2">Uncharacterized protein</fullName>
    </submittedName>
</protein>
<proteinExistence type="predicted"/>